<gene>
    <name evidence="2" type="ORF">HYZ11_09090</name>
</gene>
<comment type="caution">
    <text evidence="2">The sequence shown here is derived from an EMBL/GenBank/DDBJ whole genome shotgun (WGS) entry which is preliminary data.</text>
</comment>
<dbReference type="AlphaFoldDB" id="A0A932I1Y1"/>
<name>A0A932I1Y1_UNCTE</name>
<sequence length="71" mass="7579">MAKKPQQRARRPQPPAKRAGFSRRGIAVAAVLAALLLAGLWAQFGGKEAPPLPPPRTADGRVTVLEFSDYG</sequence>
<feature type="region of interest" description="Disordered" evidence="1">
    <location>
        <begin position="1"/>
        <end position="22"/>
    </location>
</feature>
<accession>A0A932I1Y1</accession>
<evidence type="ECO:0000313" key="2">
    <source>
        <dbReference type="EMBL" id="MBI3127744.1"/>
    </source>
</evidence>
<dbReference type="EMBL" id="JACPUR010000019">
    <property type="protein sequence ID" value="MBI3127744.1"/>
    <property type="molecule type" value="Genomic_DNA"/>
</dbReference>
<protein>
    <submittedName>
        <fullName evidence="2">Uncharacterized protein</fullName>
    </submittedName>
</protein>
<dbReference type="Proteomes" id="UP000782312">
    <property type="component" value="Unassembled WGS sequence"/>
</dbReference>
<evidence type="ECO:0000256" key="1">
    <source>
        <dbReference type="SAM" id="MobiDB-lite"/>
    </source>
</evidence>
<proteinExistence type="predicted"/>
<reference evidence="2" key="1">
    <citation type="submission" date="2020-07" db="EMBL/GenBank/DDBJ databases">
        <title>Huge and variable diversity of episymbiotic CPR bacteria and DPANN archaea in groundwater ecosystems.</title>
        <authorList>
            <person name="He C.Y."/>
            <person name="Keren R."/>
            <person name="Whittaker M."/>
            <person name="Farag I.F."/>
            <person name="Doudna J."/>
            <person name="Cate J.H.D."/>
            <person name="Banfield J.F."/>
        </authorList>
    </citation>
    <scope>NUCLEOTIDE SEQUENCE</scope>
    <source>
        <strain evidence="2">NC_groundwater_763_Ag_S-0.2um_68_21</strain>
    </source>
</reference>
<feature type="compositionally biased region" description="Basic residues" evidence="1">
    <location>
        <begin position="1"/>
        <end position="11"/>
    </location>
</feature>
<evidence type="ECO:0000313" key="3">
    <source>
        <dbReference type="Proteomes" id="UP000782312"/>
    </source>
</evidence>
<organism evidence="2 3">
    <name type="scientific">Tectimicrobiota bacterium</name>
    <dbReference type="NCBI Taxonomy" id="2528274"/>
    <lineage>
        <taxon>Bacteria</taxon>
        <taxon>Pseudomonadati</taxon>
        <taxon>Nitrospinota/Tectimicrobiota group</taxon>
        <taxon>Candidatus Tectimicrobiota</taxon>
    </lineage>
</organism>